<dbReference type="SUPFAM" id="SSF69922">
    <property type="entry name" value="Head and neck region of the ectodomain of NDV fusion glycoprotein"/>
    <property type="match status" value="1"/>
</dbReference>
<dbReference type="EMBL" id="MH900517">
    <property type="protein sequence ID" value="AYN62585.1"/>
    <property type="molecule type" value="Viral_cRNA"/>
</dbReference>
<organism evidence="19 20">
    <name type="scientific">Salmon aquaparamyxovirus</name>
    <dbReference type="NCBI Taxonomy" id="381543"/>
    <lineage>
        <taxon>Viruses</taxon>
        <taxon>Riboviria</taxon>
        <taxon>Orthornavirae</taxon>
        <taxon>Negarnaviricota</taxon>
        <taxon>Haploviricotina</taxon>
        <taxon>Monjiviricetes</taxon>
        <taxon>Mononegavirales</taxon>
        <taxon>Paramyxoviridae</taxon>
        <taxon>Feraresvirinae</taxon>
        <taxon>Aquaparamyxovirus</taxon>
        <taxon>Aquaparamyxovirus salmonis</taxon>
    </lineage>
</organism>
<evidence type="ECO:0000256" key="13">
    <source>
        <dbReference type="ARBA" id="ARBA00023054"/>
    </source>
</evidence>
<dbReference type="Gene3D" id="2.40.490.10">
    <property type="entry name" value="Newcastle disease virus like domain"/>
    <property type="match status" value="1"/>
</dbReference>
<evidence type="ECO:0000256" key="6">
    <source>
        <dbReference type="ARBA" id="ARBA00022595"/>
    </source>
</evidence>
<evidence type="ECO:0000256" key="18">
    <source>
        <dbReference type="RuleBase" id="RU003705"/>
    </source>
</evidence>
<dbReference type="GO" id="GO:0055036">
    <property type="term" value="C:virion membrane"/>
    <property type="evidence" value="ECO:0007669"/>
    <property type="project" value="UniProtKB-SubCell"/>
</dbReference>
<keyword evidence="13" id="KW-0175">Coiled coil</keyword>
<evidence type="ECO:0000256" key="14">
    <source>
        <dbReference type="ARBA" id="ARBA00023136"/>
    </source>
</evidence>
<keyword evidence="17" id="KW-1160">Virus entry into host cell</keyword>
<accession>A0A3G2KTF0</accession>
<evidence type="ECO:0000256" key="10">
    <source>
        <dbReference type="ARBA" id="ARBA00022870"/>
    </source>
</evidence>
<dbReference type="GO" id="GO:0019064">
    <property type="term" value="P:fusion of virus membrane with host plasma membrane"/>
    <property type="evidence" value="ECO:0007669"/>
    <property type="project" value="UniProtKB-KW"/>
</dbReference>
<evidence type="ECO:0000313" key="19">
    <source>
        <dbReference type="EMBL" id="AYN62585.1"/>
    </source>
</evidence>
<evidence type="ECO:0000256" key="12">
    <source>
        <dbReference type="ARBA" id="ARBA00022989"/>
    </source>
</evidence>
<keyword evidence="6" id="KW-1162">Viral penetration into host cytoplasm</keyword>
<dbReference type="GO" id="GO:0046718">
    <property type="term" value="P:symbiont entry into host cell"/>
    <property type="evidence" value="ECO:0007669"/>
    <property type="project" value="UniProtKB-KW"/>
</dbReference>
<evidence type="ECO:0000256" key="15">
    <source>
        <dbReference type="ARBA" id="ARBA00023157"/>
    </source>
</evidence>
<dbReference type="GO" id="GO:0020002">
    <property type="term" value="C:host cell plasma membrane"/>
    <property type="evidence" value="ECO:0007669"/>
    <property type="project" value="UniProtKB-SubCell"/>
</dbReference>
<comment type="subcellular location">
    <subcellularLocation>
        <location evidence="18">Virion membrane</location>
        <topology evidence="18">Single-pass type I membrane protein</topology>
    </subcellularLocation>
    <subcellularLocation>
        <location evidence="18">Host cell membrane</location>
        <topology evidence="18">Single-pass membrane protein</topology>
    </subcellularLocation>
</comment>
<sequence length="553" mass="58902">MAIKLIVRVAIILVSLSITFGQVDYGRLRKIGVFEKQTMNLKLSISASQRYMVIKTVPNLGTVSSCGDKEMAAYKESIRKLISPMHDMIEYIKGEVVVEAATSVALNGTQVRFFGLVVAIGALGLATSAQITAGIALHNSLENAKAIKGLSDAMKESNQAIQKLQDATAGTVIALNALQDQINTQIVPALNTLGCSVVSNTLGVALTRYYSELVQLFGPSLANPVEAPLSIQAISGAFNGDLKGMIRDYGYSPSDLEDIIRTGAITGRVIDVDMEDLTIILEISLPTLLVMRDTKVVNFGRITYNLNGSEWQTLSPDWIAIRNTLMSGVDLSTCVMSRQNLICKQDPTFAIDHTVSQCLRGEITSCPRGRVVNSIAPRFAIVNGNVLGNCVATTCLCGDPGTPVIQDASSSLTIMSIDKCELVSIDGYNFRPGPPVVNTTFHLSIDDIGPEVSVNPIDISGALGKIEQDLQSSKEHLANSDTILASINPKIINTNAAIGLIVVSSLGLIAAVLALCWLCCLTKSMVGRDSTAFIGGKGPDMGPIMSSLEGMSF</sequence>
<evidence type="ECO:0000256" key="11">
    <source>
        <dbReference type="ARBA" id="ARBA00022879"/>
    </source>
</evidence>
<keyword evidence="15" id="KW-1015">Disulfide bond</keyword>
<evidence type="ECO:0000256" key="9">
    <source>
        <dbReference type="ARBA" id="ARBA00022844"/>
    </source>
</evidence>
<evidence type="ECO:0000256" key="8">
    <source>
        <dbReference type="ARBA" id="ARBA00022729"/>
    </source>
</evidence>
<dbReference type="Proteomes" id="UP000500792">
    <property type="component" value="Segment"/>
</dbReference>
<evidence type="ECO:0000256" key="2">
    <source>
        <dbReference type="ARBA" id="ARBA00016586"/>
    </source>
</evidence>
<keyword evidence="7 18" id="KW-0812">Transmembrane</keyword>
<keyword evidence="16" id="KW-0325">Glycoprotein</keyword>
<dbReference type="Pfam" id="PF00523">
    <property type="entry name" value="Fusion_gly"/>
    <property type="match status" value="1"/>
</dbReference>
<name>A0A3G2KTF0_9MONO</name>
<evidence type="ECO:0000256" key="16">
    <source>
        <dbReference type="ARBA" id="ARBA00023180"/>
    </source>
</evidence>
<comment type="similarity">
    <text evidence="1 18">Belongs to the paramyxoviruses fusion glycoprotein family.</text>
</comment>
<evidence type="ECO:0000313" key="20">
    <source>
        <dbReference type="Proteomes" id="UP000500792"/>
    </source>
</evidence>
<keyword evidence="10" id="KW-1043">Host membrane</keyword>
<evidence type="ECO:0000256" key="3">
    <source>
        <dbReference type="ARBA" id="ARBA00022506"/>
    </source>
</evidence>
<keyword evidence="14 18" id="KW-0472">Membrane</keyword>
<evidence type="ECO:0000256" key="4">
    <source>
        <dbReference type="ARBA" id="ARBA00022511"/>
    </source>
</evidence>
<dbReference type="InterPro" id="IPR000776">
    <property type="entry name" value="Fusion_F0_Paramyxovir"/>
</dbReference>
<keyword evidence="9" id="KW-0946">Virion</keyword>
<reference evidence="19 20" key="1">
    <citation type="submission" date="2018-09" db="EMBL/GenBank/DDBJ databases">
        <title>Complete genomes of two strains of Pacific Salmon Paramyxovirus.</title>
        <authorList>
            <person name="Batts W.N."/>
            <person name="Winton J.R."/>
            <person name="Powers R.L."/>
            <person name="Purcell M.K."/>
        </authorList>
    </citation>
    <scope>NUCLEOTIDE SEQUENCE [LARGE SCALE GENOMIC DNA]</scope>
    <source>
        <strain evidence="19 20">B</strain>
    </source>
</reference>
<keyword evidence="11 18" id="KW-0261">Viral envelope protein</keyword>
<protein>
    <recommendedName>
        <fullName evidence="2 18">Fusion glycoprotein F0</fullName>
    </recommendedName>
</protein>
<keyword evidence="12 18" id="KW-1133">Transmembrane helix</keyword>
<evidence type="ECO:0000256" key="1">
    <source>
        <dbReference type="ARBA" id="ARBA00008211"/>
    </source>
</evidence>
<comment type="subunit">
    <text evidence="18">Homotrimer of disulfide-linked F1-F2.</text>
</comment>
<evidence type="ECO:0000256" key="17">
    <source>
        <dbReference type="ARBA" id="ARBA00023296"/>
    </source>
</evidence>
<dbReference type="GO" id="GO:0019031">
    <property type="term" value="C:viral envelope"/>
    <property type="evidence" value="ECO:0007669"/>
    <property type="project" value="UniProtKB-KW"/>
</dbReference>
<dbReference type="SUPFAM" id="SSF58069">
    <property type="entry name" value="Virus ectodomain"/>
    <property type="match status" value="1"/>
</dbReference>
<feature type="transmembrane region" description="Helical" evidence="18">
    <location>
        <begin position="496"/>
        <end position="520"/>
    </location>
</feature>
<gene>
    <name evidence="19" type="primary">F</name>
</gene>
<keyword evidence="3" id="KW-1168">Fusion of virus membrane with host membrane</keyword>
<proteinExistence type="inferred from homology"/>
<dbReference type="Gene3D" id="1.10.287.2480">
    <property type="match status" value="2"/>
</dbReference>
<dbReference type="Gene3D" id="2.60.40.1690">
    <property type="entry name" value="Head and neck region of the ectodomain of NDV fusion glycoprotein"/>
    <property type="match status" value="1"/>
</dbReference>
<evidence type="ECO:0000256" key="7">
    <source>
        <dbReference type="ARBA" id="ARBA00022692"/>
    </source>
</evidence>
<keyword evidence="5" id="KW-1169">Fusion of virus membrane with host cell membrane</keyword>
<keyword evidence="8" id="KW-0732">Signal</keyword>
<keyword evidence="4" id="KW-1032">Host cell membrane</keyword>
<evidence type="ECO:0000256" key="5">
    <source>
        <dbReference type="ARBA" id="ARBA00022521"/>
    </source>
</evidence>